<evidence type="ECO:0000313" key="2">
    <source>
        <dbReference type="EMBL" id="CAH2235179.1"/>
    </source>
</evidence>
<gene>
    <name evidence="2" type="primary">jg16167</name>
    <name evidence="2" type="ORF">PAEG_LOCUS12851</name>
</gene>
<sequence>MLDSKKQAKAYKSKNKRSIIDLFLEQTLGGGKRRRGRPKATCGLWERKYRLQTYLGYLTRLSLQLGIGLDGKSSQPYAPPAVGGLKEEEEECSKSLP</sequence>
<evidence type="ECO:0000313" key="3">
    <source>
        <dbReference type="Proteomes" id="UP000838756"/>
    </source>
</evidence>
<keyword evidence="3" id="KW-1185">Reference proteome</keyword>
<dbReference type="EMBL" id="CAKXAJ010025113">
    <property type="protein sequence ID" value="CAH2235179.1"/>
    <property type="molecule type" value="Genomic_DNA"/>
</dbReference>
<proteinExistence type="predicted"/>
<reference evidence="2" key="1">
    <citation type="submission" date="2022-03" db="EMBL/GenBank/DDBJ databases">
        <authorList>
            <person name="Lindestad O."/>
        </authorList>
    </citation>
    <scope>NUCLEOTIDE SEQUENCE</scope>
</reference>
<accession>A0A8S4RFZ5</accession>
<feature type="region of interest" description="Disordered" evidence="1">
    <location>
        <begin position="73"/>
        <end position="97"/>
    </location>
</feature>
<organism evidence="2 3">
    <name type="scientific">Pararge aegeria aegeria</name>
    <dbReference type="NCBI Taxonomy" id="348720"/>
    <lineage>
        <taxon>Eukaryota</taxon>
        <taxon>Metazoa</taxon>
        <taxon>Ecdysozoa</taxon>
        <taxon>Arthropoda</taxon>
        <taxon>Hexapoda</taxon>
        <taxon>Insecta</taxon>
        <taxon>Pterygota</taxon>
        <taxon>Neoptera</taxon>
        <taxon>Endopterygota</taxon>
        <taxon>Lepidoptera</taxon>
        <taxon>Glossata</taxon>
        <taxon>Ditrysia</taxon>
        <taxon>Papilionoidea</taxon>
        <taxon>Nymphalidae</taxon>
        <taxon>Satyrinae</taxon>
        <taxon>Satyrini</taxon>
        <taxon>Parargina</taxon>
        <taxon>Pararge</taxon>
    </lineage>
</organism>
<protein>
    <submittedName>
        <fullName evidence="2">Jg16167 protein</fullName>
    </submittedName>
</protein>
<name>A0A8S4RFZ5_9NEOP</name>
<dbReference type="AlphaFoldDB" id="A0A8S4RFZ5"/>
<dbReference type="Proteomes" id="UP000838756">
    <property type="component" value="Unassembled WGS sequence"/>
</dbReference>
<evidence type="ECO:0000256" key="1">
    <source>
        <dbReference type="SAM" id="MobiDB-lite"/>
    </source>
</evidence>
<comment type="caution">
    <text evidence="2">The sequence shown here is derived from an EMBL/GenBank/DDBJ whole genome shotgun (WGS) entry which is preliminary data.</text>
</comment>